<accession>A0A9N9RNK4</accession>
<organism evidence="3 4">
    <name type="scientific">Chironomus riparius</name>
    <dbReference type="NCBI Taxonomy" id="315576"/>
    <lineage>
        <taxon>Eukaryota</taxon>
        <taxon>Metazoa</taxon>
        <taxon>Ecdysozoa</taxon>
        <taxon>Arthropoda</taxon>
        <taxon>Hexapoda</taxon>
        <taxon>Insecta</taxon>
        <taxon>Pterygota</taxon>
        <taxon>Neoptera</taxon>
        <taxon>Endopterygota</taxon>
        <taxon>Diptera</taxon>
        <taxon>Nematocera</taxon>
        <taxon>Chironomoidea</taxon>
        <taxon>Chironomidae</taxon>
        <taxon>Chironominae</taxon>
        <taxon>Chironomus</taxon>
    </lineage>
</organism>
<dbReference type="Proteomes" id="UP001153620">
    <property type="component" value="Chromosome 1"/>
</dbReference>
<keyword evidence="4" id="KW-1185">Reference proteome</keyword>
<sequence length="621" mass="70917">MFKKHILWIMLFHCSQQISSDDESDKTKREVWSGGRFNTFSADKNDKSMSPFSQVFSAIESLGLKFNGDVKSTVEFWPPDMDRDKFYKMREEESAFPFASWFNFKPLVKETKEPEISYPIIVNDYAESTVKQLNNDNYSTKSLKDYTTKPDVIRNPQKYFKHEHYTVKPEIHDIEFDHNYFLSTAKPEVIDNVKYYKSTIKRPELGYEKNNFKSEVIYESSYVKSTEKPFISSVVEYENAVVSPTPLNDYSPTEQTVNTDDVIINNTGPVMFPNIGLTEKRTHEFITFVPTTATSPRANKKRKLKKKVKTSSITQLSQEKHNIIQAPPTALAFDVIAETSSEYTPIKEIIDNDSVHYTDIINNLSNLTELSFSSFNGTGNNPQFTQQSDHQKSIKNIIYSSKINHSTTPYTFIIKVEPETQDDDIKMLSSTTEIPVVTLSSSRPIDMKKLELPKDSLKAAEKKIKETVNNDMSNFKIIVESSSPMSTISNSIDEKYFTTTVSTAKNLNRSRFGIRNFKPRVQSQAVRNVTSSTAASVASTTVKSISKRIRSSISTRHQVSTSSEKPINDSMMNVKSTAKYYTPKSRTRHQNSRIKQSTTKSSSLATKLTTFRTKIRRTTKK</sequence>
<reference evidence="3" key="1">
    <citation type="submission" date="2022-01" db="EMBL/GenBank/DDBJ databases">
        <authorList>
            <person name="King R."/>
        </authorList>
    </citation>
    <scope>NUCLEOTIDE SEQUENCE</scope>
</reference>
<dbReference type="EMBL" id="OU895877">
    <property type="protein sequence ID" value="CAG9799801.1"/>
    <property type="molecule type" value="Genomic_DNA"/>
</dbReference>
<feature type="chain" id="PRO_5040505034" evidence="2">
    <location>
        <begin position="21"/>
        <end position="621"/>
    </location>
</feature>
<dbReference type="OrthoDB" id="7791668at2759"/>
<gene>
    <name evidence="3" type="ORF">CHIRRI_LOCUS2759</name>
</gene>
<feature type="region of interest" description="Disordered" evidence="1">
    <location>
        <begin position="582"/>
        <end position="603"/>
    </location>
</feature>
<keyword evidence="2" id="KW-0732">Signal</keyword>
<evidence type="ECO:0000256" key="1">
    <source>
        <dbReference type="SAM" id="MobiDB-lite"/>
    </source>
</evidence>
<name>A0A9N9RNK4_9DIPT</name>
<feature type="signal peptide" evidence="2">
    <location>
        <begin position="1"/>
        <end position="20"/>
    </location>
</feature>
<protein>
    <submittedName>
        <fullName evidence="3">Uncharacterized protein</fullName>
    </submittedName>
</protein>
<evidence type="ECO:0000313" key="3">
    <source>
        <dbReference type="EMBL" id="CAG9799801.1"/>
    </source>
</evidence>
<dbReference type="AlphaFoldDB" id="A0A9N9RNK4"/>
<evidence type="ECO:0000256" key="2">
    <source>
        <dbReference type="SAM" id="SignalP"/>
    </source>
</evidence>
<evidence type="ECO:0000313" key="4">
    <source>
        <dbReference type="Proteomes" id="UP001153620"/>
    </source>
</evidence>
<reference evidence="3" key="2">
    <citation type="submission" date="2022-10" db="EMBL/GenBank/DDBJ databases">
        <authorList>
            <consortium name="ENA_rothamsted_submissions"/>
            <consortium name="culmorum"/>
            <person name="King R."/>
        </authorList>
    </citation>
    <scope>NUCLEOTIDE SEQUENCE</scope>
</reference>
<proteinExistence type="predicted"/>